<comment type="caution">
    <text evidence="1">The sequence shown here is derived from an EMBL/GenBank/DDBJ whole genome shotgun (WGS) entry which is preliminary data.</text>
</comment>
<dbReference type="EMBL" id="JBHUDD010000151">
    <property type="protein sequence ID" value="MFD1511043.1"/>
    <property type="molecule type" value="Genomic_DNA"/>
</dbReference>
<organism evidence="1 2">
    <name type="scientific">Lacimonas salitolerans</name>
    <dbReference type="NCBI Taxonomy" id="1323750"/>
    <lineage>
        <taxon>Bacteria</taxon>
        <taxon>Pseudomonadati</taxon>
        <taxon>Pseudomonadota</taxon>
        <taxon>Alphaproteobacteria</taxon>
        <taxon>Rhodobacterales</taxon>
        <taxon>Paracoccaceae</taxon>
        <taxon>Lacimonas</taxon>
    </lineage>
</organism>
<dbReference type="InterPro" id="IPR036388">
    <property type="entry name" value="WH-like_DNA-bd_sf"/>
</dbReference>
<evidence type="ECO:0000313" key="1">
    <source>
        <dbReference type="EMBL" id="MFD1511043.1"/>
    </source>
</evidence>
<dbReference type="PANTHER" id="PTHR34849:SF5">
    <property type="entry name" value="SSL2733 PROTEIN"/>
    <property type="match status" value="1"/>
</dbReference>
<dbReference type="SUPFAM" id="SSF46689">
    <property type="entry name" value="Homeodomain-like"/>
    <property type="match status" value="1"/>
</dbReference>
<dbReference type="Proteomes" id="UP001597186">
    <property type="component" value="Unassembled WGS sequence"/>
</dbReference>
<evidence type="ECO:0000313" key="2">
    <source>
        <dbReference type="Proteomes" id="UP001597186"/>
    </source>
</evidence>
<accession>A0ABW4EMJ5</accession>
<keyword evidence="2" id="KW-1185">Reference proteome</keyword>
<reference evidence="2" key="1">
    <citation type="journal article" date="2019" name="Int. J. Syst. Evol. Microbiol.">
        <title>The Global Catalogue of Microorganisms (GCM) 10K type strain sequencing project: providing services to taxonomists for standard genome sequencing and annotation.</title>
        <authorList>
            <consortium name="The Broad Institute Genomics Platform"/>
            <consortium name="The Broad Institute Genome Sequencing Center for Infectious Disease"/>
            <person name="Wu L."/>
            <person name="Ma J."/>
        </authorList>
    </citation>
    <scope>NUCLEOTIDE SEQUENCE [LARGE SCALE GENOMIC DNA]</scope>
    <source>
        <strain evidence="2">CGMCC 1.12477</strain>
    </source>
</reference>
<dbReference type="PANTHER" id="PTHR34849">
    <property type="entry name" value="SSL5025 PROTEIN"/>
    <property type="match status" value="1"/>
</dbReference>
<sequence>MPTSPATEIAADNAILIKEAAVATGVSARKINRLIDDAVLPRSVWVKVDGRRALRAYAVPMVSFGASDGAKLSKSMRLEAMRMIGKFAKANWRRLRDEPEHAKVLRLESGCVIIDLGETVSAAMVGLNKWSDALHRIVVDPEVRGGLPVVRGTRISVYEIADALSSDGLDVTLDDFPALSRDDVEAAVFYAKAHPRTGRRRGGSNFRRLVSEEAADLTDAA</sequence>
<dbReference type="Gene3D" id="1.10.10.10">
    <property type="entry name" value="Winged helix-like DNA-binding domain superfamily/Winged helix DNA-binding domain"/>
    <property type="match status" value="1"/>
</dbReference>
<dbReference type="InterPro" id="IPR009057">
    <property type="entry name" value="Homeodomain-like_sf"/>
</dbReference>
<name>A0ABW4EMJ5_9RHOB</name>
<dbReference type="RefSeq" id="WP_379917834.1">
    <property type="nucleotide sequence ID" value="NZ_JBHUDD010000151.1"/>
</dbReference>
<proteinExistence type="predicted"/>
<protein>
    <submittedName>
        <fullName evidence="1">DUF433 domain-containing protein</fullName>
    </submittedName>
</protein>
<gene>
    <name evidence="1" type="ORF">ACFTOW_16805</name>
</gene>
<dbReference type="Pfam" id="PF04255">
    <property type="entry name" value="DUF433"/>
    <property type="match status" value="1"/>
</dbReference>
<dbReference type="InterPro" id="IPR007367">
    <property type="entry name" value="DUF433"/>
</dbReference>